<accession>A0A1G2D508</accession>
<gene>
    <name evidence="2" type="ORF">A3D65_04780</name>
</gene>
<dbReference type="EMBL" id="MHLL01000032">
    <property type="protein sequence ID" value="OGZ08542.1"/>
    <property type="molecule type" value="Genomic_DNA"/>
</dbReference>
<dbReference type="Proteomes" id="UP000177996">
    <property type="component" value="Unassembled WGS sequence"/>
</dbReference>
<sequence length="254" mass="29551">MSDYYKPNRKSDWNYGGKRFRLSRSKVDLFRQCPRCFYVDNKLGVARPPGYPFNLNSAVDHLLKKEFDIHRAGKTAHPLMKKYGIDAVPFSHKDIDVWRENFKGLEYHHELTGFTVSGAVDDVWVNPAKEIIVVDYKSTSKDEAITTLEESWHEGYKRQMEVYQWLLRHNGFVVSDTGYFVYANGKKDKKAFDGKLEFDITIIPYKGSDEWMEPTLREIKKTLDGAPPLPSEDCDYCRYREAVKELGIENDLSI</sequence>
<dbReference type="STRING" id="1798661.A3D65_04780"/>
<reference evidence="2 3" key="1">
    <citation type="journal article" date="2016" name="Nat. Commun.">
        <title>Thousands of microbial genomes shed light on interconnected biogeochemical processes in an aquifer system.</title>
        <authorList>
            <person name="Anantharaman K."/>
            <person name="Brown C.T."/>
            <person name="Hug L.A."/>
            <person name="Sharon I."/>
            <person name="Castelle C.J."/>
            <person name="Probst A.J."/>
            <person name="Thomas B.C."/>
            <person name="Singh A."/>
            <person name="Wilkins M.J."/>
            <person name="Karaoz U."/>
            <person name="Brodie E.L."/>
            <person name="Williams K.H."/>
            <person name="Hubbard S.S."/>
            <person name="Banfield J.F."/>
        </authorList>
    </citation>
    <scope>NUCLEOTIDE SEQUENCE [LARGE SCALE GENOMIC DNA]</scope>
</reference>
<evidence type="ECO:0000259" key="1">
    <source>
        <dbReference type="Pfam" id="PF12705"/>
    </source>
</evidence>
<feature type="domain" description="PD-(D/E)XK endonuclease-like" evidence="1">
    <location>
        <begin position="108"/>
        <end position="241"/>
    </location>
</feature>
<proteinExistence type="predicted"/>
<comment type="caution">
    <text evidence="2">The sequence shown here is derived from an EMBL/GenBank/DDBJ whole genome shotgun (WGS) entry which is preliminary data.</text>
</comment>
<organism evidence="2 3">
    <name type="scientific">Candidatus Lloydbacteria bacterium RIFCSPHIGHO2_02_FULL_50_13</name>
    <dbReference type="NCBI Taxonomy" id="1798661"/>
    <lineage>
        <taxon>Bacteria</taxon>
        <taxon>Candidatus Lloydiibacteriota</taxon>
    </lineage>
</organism>
<name>A0A1G2D508_9BACT</name>
<evidence type="ECO:0000313" key="3">
    <source>
        <dbReference type="Proteomes" id="UP000177996"/>
    </source>
</evidence>
<dbReference type="AlphaFoldDB" id="A0A1G2D508"/>
<protein>
    <recommendedName>
        <fullName evidence="1">PD-(D/E)XK endonuclease-like domain-containing protein</fullName>
    </recommendedName>
</protein>
<dbReference type="Gene3D" id="3.90.320.10">
    <property type="match status" value="1"/>
</dbReference>
<dbReference type="Pfam" id="PF12705">
    <property type="entry name" value="PDDEXK_1"/>
    <property type="match status" value="1"/>
</dbReference>
<dbReference type="InterPro" id="IPR038726">
    <property type="entry name" value="PDDEXK_AddAB-type"/>
</dbReference>
<evidence type="ECO:0000313" key="2">
    <source>
        <dbReference type="EMBL" id="OGZ08542.1"/>
    </source>
</evidence>
<dbReference type="InterPro" id="IPR011604">
    <property type="entry name" value="PDDEXK-like_dom_sf"/>
</dbReference>